<sequence>MILQRNTWMSQVIHPNLLLAAQKLLAIVLQEKMPPQLDRTTYIKGEEISEMKILTFGFNESQR</sequence>
<reference evidence="1" key="1">
    <citation type="submission" date="2014-11" db="EMBL/GenBank/DDBJ databases">
        <authorList>
            <person name="Amaro Gonzalez C."/>
        </authorList>
    </citation>
    <scope>NUCLEOTIDE SEQUENCE</scope>
</reference>
<accession>A0A0E9X7Y9</accession>
<proteinExistence type="predicted"/>
<name>A0A0E9X7Y9_ANGAN</name>
<reference evidence="1" key="2">
    <citation type="journal article" date="2015" name="Fish Shellfish Immunol.">
        <title>Early steps in the European eel (Anguilla anguilla)-Vibrio vulnificus interaction in the gills: Role of the RtxA13 toxin.</title>
        <authorList>
            <person name="Callol A."/>
            <person name="Pajuelo D."/>
            <person name="Ebbesson L."/>
            <person name="Teles M."/>
            <person name="MacKenzie S."/>
            <person name="Amaro C."/>
        </authorList>
    </citation>
    <scope>NUCLEOTIDE SEQUENCE</scope>
</reference>
<dbReference type="EMBL" id="GBXM01009735">
    <property type="protein sequence ID" value="JAH98842.1"/>
    <property type="molecule type" value="Transcribed_RNA"/>
</dbReference>
<organism evidence="1">
    <name type="scientific">Anguilla anguilla</name>
    <name type="common">European freshwater eel</name>
    <name type="synonym">Muraena anguilla</name>
    <dbReference type="NCBI Taxonomy" id="7936"/>
    <lineage>
        <taxon>Eukaryota</taxon>
        <taxon>Metazoa</taxon>
        <taxon>Chordata</taxon>
        <taxon>Craniata</taxon>
        <taxon>Vertebrata</taxon>
        <taxon>Euteleostomi</taxon>
        <taxon>Actinopterygii</taxon>
        <taxon>Neopterygii</taxon>
        <taxon>Teleostei</taxon>
        <taxon>Anguilliformes</taxon>
        <taxon>Anguillidae</taxon>
        <taxon>Anguilla</taxon>
    </lineage>
</organism>
<protein>
    <submittedName>
        <fullName evidence="1">Uncharacterized protein</fullName>
    </submittedName>
</protein>
<dbReference type="AlphaFoldDB" id="A0A0E9X7Y9"/>
<evidence type="ECO:0000313" key="1">
    <source>
        <dbReference type="EMBL" id="JAH98842.1"/>
    </source>
</evidence>